<dbReference type="SMART" id="SM00054">
    <property type="entry name" value="EFh"/>
    <property type="match status" value="3"/>
</dbReference>
<dbReference type="Gene3D" id="1.10.8.10">
    <property type="entry name" value="DNA helicase RuvA subunit, C-terminal domain"/>
    <property type="match status" value="1"/>
</dbReference>
<evidence type="ECO:0000256" key="1">
    <source>
        <dbReference type="SAM" id="Coils"/>
    </source>
</evidence>
<feature type="compositionally biased region" description="Polar residues" evidence="2">
    <location>
        <begin position="462"/>
        <end position="480"/>
    </location>
</feature>
<sequence length="1391" mass="146517">MPTFSAQERRYYDEVFSAIDKDDAGVLPGQDALPFLLSTNLPQQTLGEVWALADPDNNGFLTKEAWYEAARLIGWVQKGGKNQVEESLMSIPGPWPSFKGFKPPPNAPSNQFTSQTPISTQNTGQTPLTANSTGSGLPPLTQADRTKYTRIFVGCGPQNGLVSGDKARDVFVKSQLSYEKLGKIWNLADTQQRGSLDLPDFIIGMYLIQSCMANPSLTLPATLPPGTYEIASGGRPPPPPPTESPLARQHTGTASPIRPQYTGQGAILQPQRTGQSAVLTPPHQAPVRQFSGAPAVSALGNSAFAPVRQMTAQQPAWDVTPEAKANSDRFFAQLDSQNKGVIDGDIAVPFMIQSQLDEGTLATIWDLADIRREGKLTRDEFAVAMHLINSKLEGKDLPTILPRSLVPPSLRGQFDSGPQEVLSSTGPASATKDLFDLFSDEPAQVSATASNFGTSAPAPAQLQPSGVQSLQPTTFLSQPPTRRGTGQPASRQLSPASTGQQQSVFQAAPFVAPTQPPGDLLGDDTAQAALSVSNNSVELGNKQNQLANTTRNLEGVTKTRAELEATAASSAKQIEELEKKLSEAKAKYETETQAVADLRIRVAQQAEQSKKLQSEVISAESDLSAMRSEKDELGQALLRDKEEVRGLQNMMKEIEDEKGPLKAQLEKVKKEARQQKGMVTIAKKQLSTAEASRDSLKEEIVEAEKAAAEPEIHSETESAPTPFDTHRAVSPPVFAVAAAVPLPATPSALSPVPTGVSQRSNNPFERLKAAAQAQPPAPDSPTGAISPAIETSSPSMGTAALLGAGAAVGAAAGAVAAGAGSLFTAAKEAIAGEEKPSEKTPTQEKTDDLGKKAKEATEVSDPFAVQTETPKPQQGEEVDPFGAPTSGPPTKSAFDDFDTGFGDSFNNTPAASFAKPAAVNVSDFDTDFADFDRPAQQSTREAVKEAHQAMPDGIPLGIPKSHIPNLRPEAERSVSTVAVASSTEPVTPVSELTPSLVESSDTLPTQDSDALEPISASVPAPQQIPVPEPADSARERDEPVEELASSDEEEEGPEDLEAPNRDYAHVARDIPSERIPEEPPAIIVPPPTIASEEAPLAPLPTTPTPLTPVNPTPPVALASPVSTGEHDAHKTRRSAPPPPSSKTTLQSLTPAPAPAPAPVPAPATATGGQVNDFDPFGSSFTNVSLPPGAAAAIPTSAGPRVANFDDEDDFDFSDLTPAKVDPTPAQASGFDDEFANFDDEFGKPPSNGSDGSGLTKSYEIVPPHPESPRKYDEWGFGPSAGHVPPPAAGGQGLSFDDAFGGDFEPATIEQPHPVAVQETYAPPPGPPPASSSRTGLHAPALPERKDSTAPQSDDIEDVKRLCAMGFSRTLAIGALDANGYDFQKALNVLLQ</sequence>
<evidence type="ECO:0000313" key="7">
    <source>
        <dbReference type="Proteomes" id="UP000289152"/>
    </source>
</evidence>
<feature type="region of interest" description="Disordered" evidence="2">
    <location>
        <begin position="935"/>
        <end position="1354"/>
    </location>
</feature>
<dbReference type="PROSITE" id="PS50031">
    <property type="entry name" value="EH"/>
    <property type="match status" value="3"/>
</dbReference>
<dbReference type="EMBL" id="SDIL01000043">
    <property type="protein sequence ID" value="RXK38705.1"/>
    <property type="molecule type" value="Genomic_DNA"/>
</dbReference>
<dbReference type="PROSITE" id="PS50030">
    <property type="entry name" value="UBA"/>
    <property type="match status" value="1"/>
</dbReference>
<dbReference type="InterPro" id="IPR011992">
    <property type="entry name" value="EF-hand-dom_pair"/>
</dbReference>
<feature type="region of interest" description="Disordered" evidence="2">
    <location>
        <begin position="830"/>
        <end position="914"/>
    </location>
</feature>
<protein>
    <submittedName>
        <fullName evidence="6">Uncharacterized protein</fullName>
    </submittedName>
</protein>
<feature type="domain" description="EF-hand" evidence="5">
    <location>
        <begin position="41"/>
        <end position="76"/>
    </location>
</feature>
<dbReference type="PANTHER" id="PTHR11216:SF170">
    <property type="entry name" value="DYNAMIN ASSOCIATED PROTEIN 160, ISOFORM D"/>
    <property type="match status" value="1"/>
</dbReference>
<feature type="compositionally biased region" description="Polar residues" evidence="2">
    <location>
        <begin position="1246"/>
        <end position="1255"/>
    </location>
</feature>
<feature type="compositionally biased region" description="Basic and acidic residues" evidence="2">
    <location>
        <begin position="1058"/>
        <end position="1077"/>
    </location>
</feature>
<organism evidence="6 7">
    <name type="scientific">Tremella mesenterica</name>
    <name type="common">Jelly fungus</name>
    <dbReference type="NCBI Taxonomy" id="5217"/>
    <lineage>
        <taxon>Eukaryota</taxon>
        <taxon>Fungi</taxon>
        <taxon>Dikarya</taxon>
        <taxon>Basidiomycota</taxon>
        <taxon>Agaricomycotina</taxon>
        <taxon>Tremellomycetes</taxon>
        <taxon>Tremellales</taxon>
        <taxon>Tremellaceae</taxon>
        <taxon>Tremella</taxon>
    </lineage>
</organism>
<feature type="compositionally biased region" description="Pro residues" evidence="2">
    <location>
        <begin position="1078"/>
        <end position="1088"/>
    </location>
</feature>
<feature type="domain" description="EH" evidence="4">
    <location>
        <begin position="323"/>
        <end position="412"/>
    </location>
</feature>
<feature type="compositionally biased region" description="Polar residues" evidence="2">
    <location>
        <begin position="990"/>
        <end position="1008"/>
    </location>
</feature>
<dbReference type="Proteomes" id="UP000289152">
    <property type="component" value="Unassembled WGS sequence"/>
</dbReference>
<gene>
    <name evidence="6" type="ORF">M231_04015</name>
</gene>
<dbReference type="InParanoid" id="A0A4Q1BLM7"/>
<feature type="compositionally biased region" description="Acidic residues" evidence="2">
    <location>
        <begin position="1038"/>
        <end position="1057"/>
    </location>
</feature>
<dbReference type="SUPFAM" id="SSF46934">
    <property type="entry name" value="UBA-like"/>
    <property type="match status" value="1"/>
</dbReference>
<feature type="domain" description="UBA" evidence="3">
    <location>
        <begin position="1351"/>
        <end position="1391"/>
    </location>
</feature>
<dbReference type="GO" id="GO:0005737">
    <property type="term" value="C:cytoplasm"/>
    <property type="evidence" value="ECO:0007669"/>
    <property type="project" value="TreeGrafter"/>
</dbReference>
<feature type="region of interest" description="Disordered" evidence="2">
    <location>
        <begin position="706"/>
        <end position="726"/>
    </location>
</feature>
<dbReference type="SMART" id="SM00165">
    <property type="entry name" value="UBA"/>
    <property type="match status" value="1"/>
</dbReference>
<feature type="compositionally biased region" description="Acidic residues" evidence="2">
    <location>
        <begin position="1230"/>
        <end position="1239"/>
    </location>
</feature>
<dbReference type="Pfam" id="PF12763">
    <property type="entry name" value="EH"/>
    <property type="match status" value="3"/>
</dbReference>
<keyword evidence="7" id="KW-1185">Reference proteome</keyword>
<dbReference type="GO" id="GO:0006897">
    <property type="term" value="P:endocytosis"/>
    <property type="evidence" value="ECO:0007669"/>
    <property type="project" value="TreeGrafter"/>
</dbReference>
<dbReference type="InterPro" id="IPR015940">
    <property type="entry name" value="UBA"/>
</dbReference>
<dbReference type="CDD" id="cd00052">
    <property type="entry name" value="EH"/>
    <property type="match status" value="3"/>
</dbReference>
<evidence type="ECO:0000256" key="2">
    <source>
        <dbReference type="SAM" id="MobiDB-lite"/>
    </source>
</evidence>
<dbReference type="InterPro" id="IPR009060">
    <property type="entry name" value="UBA-like_sf"/>
</dbReference>
<feature type="region of interest" description="Disordered" evidence="2">
    <location>
        <begin position="767"/>
        <end position="791"/>
    </location>
</feature>
<dbReference type="SUPFAM" id="SSF47473">
    <property type="entry name" value="EF-hand"/>
    <property type="match status" value="3"/>
</dbReference>
<name>A0A4Q1BLM7_TREME</name>
<evidence type="ECO:0000259" key="4">
    <source>
        <dbReference type="PROSITE" id="PS50031"/>
    </source>
</evidence>
<dbReference type="OrthoDB" id="524326at2759"/>
<feature type="domain" description="EF-hand" evidence="5">
    <location>
        <begin position="356"/>
        <end position="391"/>
    </location>
</feature>
<feature type="compositionally biased region" description="Polar residues" evidence="2">
    <location>
        <begin position="487"/>
        <end position="501"/>
    </location>
</feature>
<dbReference type="STRING" id="5217.A0A4Q1BLM7"/>
<feature type="domain" description="EH" evidence="4">
    <location>
        <begin position="8"/>
        <end position="97"/>
    </location>
</feature>
<reference evidence="6 7" key="1">
    <citation type="submission" date="2016-06" db="EMBL/GenBank/DDBJ databases">
        <title>Evolution of pathogenesis and genome organization in the Tremellales.</title>
        <authorList>
            <person name="Cuomo C."/>
            <person name="Litvintseva A."/>
            <person name="Heitman J."/>
            <person name="Chen Y."/>
            <person name="Sun S."/>
            <person name="Springer D."/>
            <person name="Dromer F."/>
            <person name="Young S."/>
            <person name="Zeng Q."/>
            <person name="Chapman S."/>
            <person name="Gujja S."/>
            <person name="Saif S."/>
            <person name="Birren B."/>
        </authorList>
    </citation>
    <scope>NUCLEOTIDE SEQUENCE [LARGE SCALE GENOMIC DNA]</scope>
    <source>
        <strain evidence="6 7">ATCC 28783</strain>
    </source>
</reference>
<dbReference type="GO" id="GO:0005509">
    <property type="term" value="F:calcium ion binding"/>
    <property type="evidence" value="ECO:0007669"/>
    <property type="project" value="InterPro"/>
</dbReference>
<dbReference type="Gene3D" id="1.10.238.10">
    <property type="entry name" value="EF-hand"/>
    <property type="match status" value="3"/>
</dbReference>
<feature type="region of interest" description="Disordered" evidence="2">
    <location>
        <begin position="449"/>
        <end position="501"/>
    </location>
</feature>
<dbReference type="VEuPathDB" id="FungiDB:TREMEDRAFT_40084"/>
<keyword evidence="1" id="KW-0175">Coiled coil</keyword>
<feature type="compositionally biased region" description="Basic and acidic residues" evidence="2">
    <location>
        <begin position="706"/>
        <end position="716"/>
    </location>
</feature>
<comment type="caution">
    <text evidence="6">The sequence shown here is derived from an EMBL/GenBank/DDBJ whole genome shotgun (WGS) entry which is preliminary data.</text>
</comment>
<dbReference type="SMART" id="SM00027">
    <property type="entry name" value="EH"/>
    <property type="match status" value="3"/>
</dbReference>
<dbReference type="InterPro" id="IPR000261">
    <property type="entry name" value="EH_dom"/>
</dbReference>
<feature type="compositionally biased region" description="Low complexity" evidence="2">
    <location>
        <begin position="973"/>
        <end position="987"/>
    </location>
</feature>
<dbReference type="GO" id="GO:0016197">
    <property type="term" value="P:endosomal transport"/>
    <property type="evidence" value="ECO:0007669"/>
    <property type="project" value="TreeGrafter"/>
</dbReference>
<evidence type="ECO:0000313" key="6">
    <source>
        <dbReference type="EMBL" id="RXK38705.1"/>
    </source>
</evidence>
<dbReference type="PROSITE" id="PS50222">
    <property type="entry name" value="EF_HAND_2"/>
    <property type="match status" value="2"/>
</dbReference>
<feature type="domain" description="EH" evidence="4">
    <location>
        <begin position="144"/>
        <end position="234"/>
    </location>
</feature>
<dbReference type="InterPro" id="IPR002048">
    <property type="entry name" value="EF_hand_dom"/>
</dbReference>
<feature type="region of interest" description="Disordered" evidence="2">
    <location>
        <begin position="95"/>
        <end position="141"/>
    </location>
</feature>
<evidence type="ECO:0000259" key="3">
    <source>
        <dbReference type="PROSITE" id="PS50030"/>
    </source>
</evidence>
<evidence type="ECO:0000259" key="5">
    <source>
        <dbReference type="PROSITE" id="PS50222"/>
    </source>
</evidence>
<dbReference type="PANTHER" id="PTHR11216">
    <property type="entry name" value="EH DOMAIN"/>
    <property type="match status" value="1"/>
</dbReference>
<feature type="compositionally biased region" description="Pro residues" evidence="2">
    <location>
        <begin position="1151"/>
        <end position="1161"/>
    </location>
</feature>
<proteinExistence type="predicted"/>
<feature type="compositionally biased region" description="Polar residues" evidence="2">
    <location>
        <begin position="108"/>
        <end position="135"/>
    </location>
</feature>
<feature type="region of interest" description="Disordered" evidence="2">
    <location>
        <begin position="225"/>
        <end position="261"/>
    </location>
</feature>
<accession>A0A4Q1BLM7</accession>
<feature type="coiled-coil region" evidence="1">
    <location>
        <begin position="546"/>
        <end position="706"/>
    </location>
</feature>
<dbReference type="GO" id="GO:0005886">
    <property type="term" value="C:plasma membrane"/>
    <property type="evidence" value="ECO:0007669"/>
    <property type="project" value="TreeGrafter"/>
</dbReference>
<feature type="compositionally biased region" description="Basic and acidic residues" evidence="2">
    <location>
        <begin position="830"/>
        <end position="857"/>
    </location>
</feature>
<feature type="compositionally biased region" description="Pro residues" evidence="2">
    <location>
        <begin position="1097"/>
        <end position="1114"/>
    </location>
</feature>